<dbReference type="Proteomes" id="UP000285882">
    <property type="component" value="Chromosome"/>
</dbReference>
<evidence type="ECO:0000313" key="3">
    <source>
        <dbReference type="EMBL" id="QAA23044.1"/>
    </source>
</evidence>
<reference evidence="3 4" key="1">
    <citation type="submission" date="2018-01" db="EMBL/GenBank/DDBJ databases">
        <title>Complete genome sequencing of Sporolactobacillus terrae DLG3.</title>
        <authorList>
            <person name="Nam Y.-D."/>
            <person name="Kang J."/>
            <person name="Chung W.-H."/>
        </authorList>
    </citation>
    <scope>NUCLEOTIDE SEQUENCE [LARGE SCALE GENOMIC DNA]</scope>
    <source>
        <strain evidence="3 4">DLG3</strain>
    </source>
</reference>
<organism evidence="2 5">
    <name type="scientific">Sporolactobacillus terrae</name>
    <dbReference type="NCBI Taxonomy" id="269673"/>
    <lineage>
        <taxon>Bacteria</taxon>
        <taxon>Bacillati</taxon>
        <taxon>Bacillota</taxon>
        <taxon>Bacilli</taxon>
        <taxon>Bacillales</taxon>
        <taxon>Sporolactobacillaceae</taxon>
        <taxon>Sporolactobacillus</taxon>
    </lineage>
</organism>
<evidence type="ECO:0000313" key="4">
    <source>
        <dbReference type="Proteomes" id="UP000285882"/>
    </source>
</evidence>
<evidence type="ECO:0000313" key="5">
    <source>
        <dbReference type="Proteomes" id="UP000326951"/>
    </source>
</evidence>
<name>A0A410DAD3_9BACL</name>
<accession>A0A410DAD3</accession>
<keyword evidence="1" id="KW-0472">Membrane</keyword>
<protein>
    <submittedName>
        <fullName evidence="3">YtxH domain-containing protein</fullName>
    </submittedName>
</protein>
<dbReference type="STRING" id="1449983.GCA_000647835_00388"/>
<keyword evidence="4" id="KW-1185">Reference proteome</keyword>
<sequence length="95" mass="10407">MSTHETSPTGKRAAFISGLIWGGLLGAAAVFFTTAPSGKKIVQQMQQESISLKGKSEDLFQTAKRKSIDLTHQLTAAARNDQEEKEQMIPIPKDY</sequence>
<dbReference type="EMBL" id="AP021853">
    <property type="protein sequence ID" value="BBN99454.1"/>
    <property type="molecule type" value="Genomic_DNA"/>
</dbReference>
<dbReference type="AlphaFoldDB" id="A0A410DAD3"/>
<reference evidence="2 5" key="2">
    <citation type="submission" date="2019-09" db="EMBL/GenBank/DDBJ databases">
        <title>Complete genome sequence of Sporolactobacillus terrae 70-3.</title>
        <authorList>
            <person name="Tanaka N."/>
            <person name="Shiwa Y."/>
            <person name="Fujita N."/>
            <person name="Tanasupawat S."/>
        </authorList>
    </citation>
    <scope>NUCLEOTIDE SEQUENCE [LARGE SCALE GENOMIC DNA]</scope>
    <source>
        <strain evidence="2 5">70-3</strain>
    </source>
</reference>
<keyword evidence="1" id="KW-1133">Transmembrane helix</keyword>
<gene>
    <name evidence="3" type="ORF">C0674_10625</name>
    <name evidence="2" type="ORF">St703_21590</name>
</gene>
<evidence type="ECO:0000313" key="2">
    <source>
        <dbReference type="EMBL" id="BBN99454.1"/>
    </source>
</evidence>
<dbReference type="RefSeq" id="WP_037563055.1">
    <property type="nucleotide sequence ID" value="NZ_AP021853.1"/>
</dbReference>
<keyword evidence="1" id="KW-0812">Transmembrane</keyword>
<dbReference type="Proteomes" id="UP000326951">
    <property type="component" value="Chromosome"/>
</dbReference>
<evidence type="ECO:0000256" key="1">
    <source>
        <dbReference type="SAM" id="Phobius"/>
    </source>
</evidence>
<dbReference type="EMBL" id="CP025688">
    <property type="protein sequence ID" value="QAA23044.1"/>
    <property type="molecule type" value="Genomic_DNA"/>
</dbReference>
<feature type="transmembrane region" description="Helical" evidence="1">
    <location>
        <begin position="12"/>
        <end position="35"/>
    </location>
</feature>
<proteinExistence type="predicted"/>